<dbReference type="Gene3D" id="2.80.10.50">
    <property type="match status" value="1"/>
</dbReference>
<dbReference type="SUPFAM" id="SSF50370">
    <property type="entry name" value="Ricin B-like lectins"/>
    <property type="match status" value="1"/>
</dbReference>
<proteinExistence type="predicted"/>
<dbReference type="AlphaFoldDB" id="A0A6C0EBA0"/>
<protein>
    <submittedName>
        <fullName evidence="1">Uncharacterized protein</fullName>
    </submittedName>
</protein>
<reference evidence="1" key="1">
    <citation type="journal article" date="2020" name="Nature">
        <title>Giant virus diversity and host interactions through global metagenomics.</title>
        <authorList>
            <person name="Schulz F."/>
            <person name="Roux S."/>
            <person name="Paez-Espino D."/>
            <person name="Jungbluth S."/>
            <person name="Walsh D.A."/>
            <person name="Denef V.J."/>
            <person name="McMahon K.D."/>
            <person name="Konstantinidis K.T."/>
            <person name="Eloe-Fadrosh E.A."/>
            <person name="Kyrpides N.C."/>
            <person name="Woyke T."/>
        </authorList>
    </citation>
    <scope>NUCLEOTIDE SEQUENCE</scope>
    <source>
        <strain evidence="1">GVMAG-M-3300023179-150</strain>
    </source>
</reference>
<dbReference type="InterPro" id="IPR035992">
    <property type="entry name" value="Ricin_B-like_lectins"/>
</dbReference>
<dbReference type="PROSITE" id="PS50231">
    <property type="entry name" value="RICIN_B_LECTIN"/>
    <property type="match status" value="1"/>
</dbReference>
<sequence>MSNKMLYIPTNSDYPNSVNPLVEFVKDLEMKKETLRNAYNNKLINLQDQVYSHQSDDIILKQQLDNEIKNYLKTDEESFKKIRLTHDQELRNLSDQHIKFEHKTQENKKINNFTGIKSQYNDLDIALLPHNHPDSYQLTINNKCLSVKDQNSYGLVTCNKYDNSQRFKISSIDSDAAYYDQYKLKPDEKHQGAFSYNLIKSSLSGACLETDEDGLYLKPCKDVINQRWNASNSNNMKC</sequence>
<accession>A0A6C0EBA0</accession>
<name>A0A6C0EBA0_9ZZZZ</name>
<dbReference type="EMBL" id="MN739747">
    <property type="protein sequence ID" value="QHT24655.1"/>
    <property type="molecule type" value="Genomic_DNA"/>
</dbReference>
<evidence type="ECO:0000313" key="1">
    <source>
        <dbReference type="EMBL" id="QHT24655.1"/>
    </source>
</evidence>
<organism evidence="1">
    <name type="scientific">viral metagenome</name>
    <dbReference type="NCBI Taxonomy" id="1070528"/>
    <lineage>
        <taxon>unclassified sequences</taxon>
        <taxon>metagenomes</taxon>
        <taxon>organismal metagenomes</taxon>
    </lineage>
</organism>